<proteinExistence type="predicted"/>
<evidence type="ECO:0000313" key="2">
    <source>
        <dbReference type="EMBL" id="MUK88947.1"/>
    </source>
</evidence>
<organism evidence="2 3">
    <name type="scientific">Ornithinibacillus caprae</name>
    <dbReference type="NCBI Taxonomy" id="2678566"/>
    <lineage>
        <taxon>Bacteria</taxon>
        <taxon>Bacillati</taxon>
        <taxon>Bacillota</taxon>
        <taxon>Bacilli</taxon>
        <taxon>Bacillales</taxon>
        <taxon>Bacillaceae</taxon>
        <taxon>Ornithinibacillus</taxon>
    </lineage>
</organism>
<dbReference type="EMBL" id="WOCA01000007">
    <property type="protein sequence ID" value="MUK88947.1"/>
    <property type="molecule type" value="Genomic_DNA"/>
</dbReference>
<feature type="compositionally biased region" description="Basic and acidic residues" evidence="1">
    <location>
        <begin position="32"/>
        <end position="52"/>
    </location>
</feature>
<keyword evidence="3" id="KW-1185">Reference proteome</keyword>
<comment type="caution">
    <text evidence="2">The sequence shown here is derived from an EMBL/GenBank/DDBJ whole genome shotgun (WGS) entry which is preliminary data.</text>
</comment>
<reference evidence="2 3" key="1">
    <citation type="submission" date="2019-11" db="EMBL/GenBank/DDBJ databases">
        <authorList>
            <person name="Li X."/>
        </authorList>
    </citation>
    <scope>NUCLEOTIDE SEQUENCE [LARGE SCALE GENOMIC DNA]</scope>
    <source>
        <strain evidence="2 3">L9</strain>
    </source>
</reference>
<name>A0A6N8FLT1_9BACI</name>
<dbReference type="RefSeq" id="WP_155668917.1">
    <property type="nucleotide sequence ID" value="NZ_WOCA01000007.1"/>
</dbReference>
<feature type="region of interest" description="Disordered" evidence="1">
    <location>
        <begin position="1"/>
        <end position="52"/>
    </location>
</feature>
<accession>A0A6N8FLT1</accession>
<evidence type="ECO:0000313" key="3">
    <source>
        <dbReference type="Proteomes" id="UP000469125"/>
    </source>
</evidence>
<gene>
    <name evidence="2" type="ORF">GMD78_11130</name>
</gene>
<dbReference type="AlphaFoldDB" id="A0A6N8FLT1"/>
<sequence length="52" mass="6255">MPNHTNNRNTDQKKKQKSINQDAEFSNEFDTSESKRLDEEKGRQIRADLWKF</sequence>
<evidence type="ECO:0000256" key="1">
    <source>
        <dbReference type="SAM" id="MobiDB-lite"/>
    </source>
</evidence>
<protein>
    <submittedName>
        <fullName evidence="2">Uncharacterized protein</fullName>
    </submittedName>
</protein>
<dbReference type="Proteomes" id="UP000469125">
    <property type="component" value="Unassembled WGS sequence"/>
</dbReference>